<evidence type="ECO:0000256" key="1">
    <source>
        <dbReference type="ARBA" id="ARBA00022857"/>
    </source>
</evidence>
<dbReference type="PANTHER" id="PTHR43827:SF3">
    <property type="entry name" value="NADP-DEPENDENT OXIDOREDUCTASE DOMAIN-CONTAINING PROTEIN"/>
    <property type="match status" value="1"/>
</dbReference>
<name>A0AAD2HYL5_9AGAR</name>
<evidence type="ECO:0000256" key="3">
    <source>
        <dbReference type="SAM" id="MobiDB-lite"/>
    </source>
</evidence>
<accession>A0AAD2HYL5</accession>
<comment type="caution">
    <text evidence="4">The sequence shown here is derived from an EMBL/GenBank/DDBJ whole genome shotgun (WGS) entry which is preliminary data.</text>
</comment>
<keyword evidence="5" id="KW-1185">Reference proteome</keyword>
<protein>
    <submittedName>
        <fullName evidence="4">Uncharacterized protein</fullName>
    </submittedName>
</protein>
<gene>
    <name evidence="4" type="ORF">MYCIT1_LOCUS37988</name>
</gene>
<proteinExistence type="predicted"/>
<sequence length="406" mass="44794">MSISITVPSSPKYHEFVTDSDMAVALVSSFLSEQSVFAPDHDGGRQAERWWDAFFSRERIEYTSDLPRNPHALNRIQHHRDVARNSHRADRERDSERLRHRERILFTPHFAGTKPTGSAVAVSDVGKSHEKHEIGVGKAVVQSGVARERVFISVRVPTDGYDPGYAIQFILKNLGLKHIDLYLLPPPPGFSLSGGQSRIAPIDQTTLPFQGTEHQRNIGVLDFGVIHIAQLLVEAKIRPAVNQVSFSSRSTTREPVEYLFPSQIKYNPYQHEKDGPIIDLCRKLDITVRAYDCVMPLGGTGATGPLAKNLPITSRRLGPDATPARILLAWTKYKGVLPVLRKSERDRLKDNVETDTLGMVPADFAAIDILGVMGGEKPPADLGKDTLAAGMTSALMNLIGNVISNS</sequence>
<evidence type="ECO:0000256" key="2">
    <source>
        <dbReference type="ARBA" id="ARBA00023002"/>
    </source>
</evidence>
<dbReference type="PANTHER" id="PTHR43827">
    <property type="entry name" value="2,5-DIKETO-D-GLUCONIC ACID REDUCTASE"/>
    <property type="match status" value="1"/>
</dbReference>
<dbReference type="InterPro" id="IPR020471">
    <property type="entry name" value="AKR"/>
</dbReference>
<organism evidence="4 5">
    <name type="scientific">Mycena citricolor</name>
    <dbReference type="NCBI Taxonomy" id="2018698"/>
    <lineage>
        <taxon>Eukaryota</taxon>
        <taxon>Fungi</taxon>
        <taxon>Dikarya</taxon>
        <taxon>Basidiomycota</taxon>
        <taxon>Agaricomycotina</taxon>
        <taxon>Agaricomycetes</taxon>
        <taxon>Agaricomycetidae</taxon>
        <taxon>Agaricales</taxon>
        <taxon>Marasmiineae</taxon>
        <taxon>Mycenaceae</taxon>
        <taxon>Mycena</taxon>
    </lineage>
</organism>
<dbReference type="Proteomes" id="UP001295794">
    <property type="component" value="Unassembled WGS sequence"/>
</dbReference>
<dbReference type="Gene3D" id="3.20.20.100">
    <property type="entry name" value="NADP-dependent oxidoreductase domain"/>
    <property type="match status" value="1"/>
</dbReference>
<feature type="region of interest" description="Disordered" evidence="3">
    <location>
        <begin position="77"/>
        <end position="96"/>
    </location>
</feature>
<dbReference type="InterPro" id="IPR036812">
    <property type="entry name" value="NAD(P)_OxRdtase_dom_sf"/>
</dbReference>
<dbReference type="GO" id="GO:0016616">
    <property type="term" value="F:oxidoreductase activity, acting on the CH-OH group of donors, NAD or NADP as acceptor"/>
    <property type="evidence" value="ECO:0007669"/>
    <property type="project" value="UniProtKB-ARBA"/>
</dbReference>
<evidence type="ECO:0000313" key="5">
    <source>
        <dbReference type="Proteomes" id="UP001295794"/>
    </source>
</evidence>
<dbReference type="AlphaFoldDB" id="A0AAD2HYL5"/>
<dbReference type="SUPFAM" id="SSF51430">
    <property type="entry name" value="NAD(P)-linked oxidoreductase"/>
    <property type="match status" value="1"/>
</dbReference>
<reference evidence="4" key="1">
    <citation type="submission" date="2023-11" db="EMBL/GenBank/DDBJ databases">
        <authorList>
            <person name="De Vega J J."/>
            <person name="De Vega J J."/>
        </authorList>
    </citation>
    <scope>NUCLEOTIDE SEQUENCE</scope>
</reference>
<keyword evidence="1" id="KW-0521">NADP</keyword>
<evidence type="ECO:0000313" key="4">
    <source>
        <dbReference type="EMBL" id="CAK5284624.1"/>
    </source>
</evidence>
<keyword evidence="2" id="KW-0560">Oxidoreductase</keyword>
<dbReference type="EMBL" id="CAVNYO010000480">
    <property type="protein sequence ID" value="CAK5284624.1"/>
    <property type="molecule type" value="Genomic_DNA"/>
</dbReference>
<feature type="compositionally biased region" description="Basic and acidic residues" evidence="3">
    <location>
        <begin position="79"/>
        <end position="96"/>
    </location>
</feature>